<proteinExistence type="predicted"/>
<comment type="caution">
    <text evidence="1">The sequence shown here is derived from an EMBL/GenBank/DDBJ whole genome shotgun (WGS) entry which is preliminary data.</text>
</comment>
<sequence>MIMQTRFVVVPAVPLKKETYPRRLGFPAALGEGYDLYDTQDKVRLSLNLPTRAQAEFECECRNRCPDADATPIAGNGLGAIG</sequence>
<keyword evidence="2" id="KW-1185">Reference proteome</keyword>
<evidence type="ECO:0000313" key="2">
    <source>
        <dbReference type="Proteomes" id="UP000609530"/>
    </source>
</evidence>
<reference evidence="1 2" key="1">
    <citation type="journal article" date="2020" name="Microorganisms">
        <title>Reliable Identification of Environmental Pseudomonas Isolates Using the rpoD Gene.</title>
        <authorList>
            <consortium name="The Broad Institute Genome Sequencing Platform"/>
            <person name="Girard L."/>
            <person name="Lood C."/>
            <person name="Rokni-Zadeh H."/>
            <person name="van Noort V."/>
            <person name="Lavigne R."/>
            <person name="De Mot R."/>
        </authorList>
    </citation>
    <scope>NUCLEOTIDE SEQUENCE [LARGE SCALE GENOMIC DNA]</scope>
    <source>
        <strain evidence="1 2">RD9SR1</strain>
    </source>
</reference>
<dbReference type="EMBL" id="JABWRZ020000001">
    <property type="protein sequence ID" value="MBV4491169.1"/>
    <property type="molecule type" value="Genomic_DNA"/>
</dbReference>
<protein>
    <submittedName>
        <fullName evidence="1">Uncharacterized protein</fullName>
    </submittedName>
</protein>
<dbReference type="Proteomes" id="UP000609530">
    <property type="component" value="Unassembled WGS sequence"/>
</dbReference>
<dbReference type="RefSeq" id="WP_186676977.1">
    <property type="nucleotide sequence ID" value="NZ_JABWRZ020000001.1"/>
</dbReference>
<evidence type="ECO:0000313" key="1">
    <source>
        <dbReference type="EMBL" id="MBV4491169.1"/>
    </source>
</evidence>
<gene>
    <name evidence="1" type="ORF">HU760_011255</name>
</gene>
<name>A0ABS6QB46_9PSED</name>
<accession>A0ABS6QB46</accession>
<organism evidence="1 2">
    <name type="scientific">Pseudomonas oryzicola</name>
    <dbReference type="NCBI Taxonomy" id="485876"/>
    <lineage>
        <taxon>Bacteria</taxon>
        <taxon>Pseudomonadati</taxon>
        <taxon>Pseudomonadota</taxon>
        <taxon>Gammaproteobacteria</taxon>
        <taxon>Pseudomonadales</taxon>
        <taxon>Pseudomonadaceae</taxon>
        <taxon>Pseudomonas</taxon>
    </lineage>
</organism>